<sequence>MNKTLVVCSGGLDSVTLAHHIAHQSTQQQAQKQAQELMGLLTFNYGQRHRKEIDCAIACAQRLNVPHHLIDISTLGQSLQSALTSHDEAIPEGHYAADNMASTVVPNRNAIMLTIAFGFADSIGATQVAIAVHGGDHFIYPDCRPEFIEAFATMQQYALGKTPAITLFAPYLTINKGDIAAIAGELSVPIHETWSCYNGGDIHCGRCGTCVERLEAVHHAGITDQTTYADTTFWHQATQKNQPLADQ</sequence>
<dbReference type="RefSeq" id="WP_152808494.1">
    <property type="nucleotide sequence ID" value="NZ_WHNW01000001.1"/>
</dbReference>
<name>A0A6N7EUY9_9GAMM</name>
<comment type="catalytic activity">
    <reaction evidence="10 11">
        <text>7-carboxy-7-carbaguanine + NH4(+) + 2 ATP = 7-cyano-7-carbaguanine + 2 AMP + 2 diphosphate + 2 H(+)</text>
        <dbReference type="Rhea" id="RHEA:27982"/>
        <dbReference type="ChEBI" id="CHEBI:15378"/>
        <dbReference type="ChEBI" id="CHEBI:28938"/>
        <dbReference type="ChEBI" id="CHEBI:30616"/>
        <dbReference type="ChEBI" id="CHEBI:33019"/>
        <dbReference type="ChEBI" id="CHEBI:45075"/>
        <dbReference type="ChEBI" id="CHEBI:61036"/>
        <dbReference type="ChEBI" id="CHEBI:456215"/>
        <dbReference type="EC" id="6.3.4.20"/>
    </reaction>
</comment>
<dbReference type="InParanoid" id="A0A6N7EUY9"/>
<comment type="pathway">
    <text evidence="1 11">Purine metabolism; 7-cyano-7-deazaguanine biosynthesis.</text>
</comment>
<feature type="binding site" evidence="11">
    <location>
        <position position="196"/>
    </location>
    <ligand>
        <name>Zn(2+)</name>
        <dbReference type="ChEBI" id="CHEBI:29105"/>
    </ligand>
</feature>
<dbReference type="NCBIfam" id="TIGR00364">
    <property type="entry name" value="7-cyano-7-deazaguanine synthase QueC"/>
    <property type="match status" value="1"/>
</dbReference>
<dbReference type="PANTHER" id="PTHR42914">
    <property type="entry name" value="7-CYANO-7-DEAZAGUANINE SYNTHASE"/>
    <property type="match status" value="1"/>
</dbReference>
<dbReference type="EC" id="6.3.4.20" evidence="9 11"/>
<evidence type="ECO:0000256" key="11">
    <source>
        <dbReference type="HAMAP-Rule" id="MF_01633"/>
    </source>
</evidence>
<dbReference type="GO" id="GO:0016879">
    <property type="term" value="F:ligase activity, forming carbon-nitrogen bonds"/>
    <property type="evidence" value="ECO:0007669"/>
    <property type="project" value="UniProtKB-UniRule"/>
</dbReference>
<keyword evidence="7 11" id="KW-0067">ATP-binding</keyword>
<dbReference type="Pfam" id="PF06508">
    <property type="entry name" value="QueC"/>
    <property type="match status" value="1"/>
</dbReference>
<comment type="caution">
    <text evidence="12">The sequence shown here is derived from an EMBL/GenBank/DDBJ whole genome shotgun (WGS) entry which is preliminary data.</text>
</comment>
<keyword evidence="5 11" id="KW-0671">Queuosine biosynthesis</keyword>
<dbReference type="PANTHER" id="PTHR42914:SF1">
    <property type="entry name" value="7-CYANO-7-DEAZAGUANINE SYNTHASE"/>
    <property type="match status" value="1"/>
</dbReference>
<dbReference type="SUPFAM" id="SSF52402">
    <property type="entry name" value="Adenine nucleotide alpha hydrolases-like"/>
    <property type="match status" value="1"/>
</dbReference>
<evidence type="ECO:0000256" key="6">
    <source>
        <dbReference type="ARBA" id="ARBA00022833"/>
    </source>
</evidence>
<protein>
    <recommendedName>
        <fullName evidence="9 11">7-cyano-7-deazaguanine synthase</fullName>
        <ecNumber evidence="9 11">6.3.4.20</ecNumber>
    </recommendedName>
    <alternativeName>
        <fullName evidence="11">7-cyano-7-carbaguanine synthase</fullName>
    </alternativeName>
    <alternativeName>
        <fullName evidence="11">PreQ(0) synthase</fullName>
    </alternativeName>
    <alternativeName>
        <fullName evidence="11">Queuosine biosynthesis protein QueC</fullName>
    </alternativeName>
</protein>
<comment type="similarity">
    <text evidence="8 11">Belongs to the QueC family.</text>
</comment>
<evidence type="ECO:0000256" key="3">
    <source>
        <dbReference type="ARBA" id="ARBA00022723"/>
    </source>
</evidence>
<dbReference type="InterPro" id="IPR014729">
    <property type="entry name" value="Rossmann-like_a/b/a_fold"/>
</dbReference>
<dbReference type="UniPathway" id="UPA00391"/>
<feature type="binding site" evidence="11">
    <location>
        <position position="207"/>
    </location>
    <ligand>
        <name>Zn(2+)</name>
        <dbReference type="ChEBI" id="CHEBI:29105"/>
    </ligand>
</feature>
<keyword evidence="6 11" id="KW-0862">Zinc</keyword>
<dbReference type="EMBL" id="WHNW01000001">
    <property type="protein sequence ID" value="MPV85340.1"/>
    <property type="molecule type" value="Genomic_DNA"/>
</dbReference>
<evidence type="ECO:0000256" key="7">
    <source>
        <dbReference type="ARBA" id="ARBA00022840"/>
    </source>
</evidence>
<evidence type="ECO:0000256" key="8">
    <source>
        <dbReference type="ARBA" id="ARBA00037993"/>
    </source>
</evidence>
<feature type="binding site" evidence="11">
    <location>
        <position position="210"/>
    </location>
    <ligand>
        <name>Zn(2+)</name>
        <dbReference type="ChEBI" id="CHEBI:29105"/>
    </ligand>
</feature>
<dbReference type="PIRSF" id="PIRSF006293">
    <property type="entry name" value="ExsB"/>
    <property type="match status" value="1"/>
</dbReference>
<keyword evidence="13" id="KW-1185">Reference proteome</keyword>
<dbReference type="HAMAP" id="MF_01633">
    <property type="entry name" value="QueC"/>
    <property type="match status" value="1"/>
</dbReference>
<evidence type="ECO:0000313" key="12">
    <source>
        <dbReference type="EMBL" id="MPV85340.1"/>
    </source>
</evidence>
<evidence type="ECO:0000256" key="9">
    <source>
        <dbReference type="ARBA" id="ARBA00039149"/>
    </source>
</evidence>
<dbReference type="GO" id="GO:0008616">
    <property type="term" value="P:tRNA queuosine(34) biosynthetic process"/>
    <property type="evidence" value="ECO:0007669"/>
    <property type="project" value="UniProtKB-UniRule"/>
</dbReference>
<evidence type="ECO:0000256" key="4">
    <source>
        <dbReference type="ARBA" id="ARBA00022741"/>
    </source>
</evidence>
<keyword evidence="3 11" id="KW-0479">Metal-binding</keyword>
<gene>
    <name evidence="11 12" type="primary">queC</name>
    <name evidence="12" type="ORF">GCU85_01155</name>
</gene>
<evidence type="ECO:0000256" key="1">
    <source>
        <dbReference type="ARBA" id="ARBA00005061"/>
    </source>
</evidence>
<reference evidence="12 13" key="1">
    <citation type="submission" date="2019-10" db="EMBL/GenBank/DDBJ databases">
        <title>Cardiobacteriales fam. a chemoheterotrophic member of the order Cardiobacteriales, and proposal of Cardiobacteriales fam. nov.</title>
        <authorList>
            <person name="Wang C."/>
        </authorList>
    </citation>
    <scope>NUCLEOTIDE SEQUENCE [LARGE SCALE GENOMIC DNA]</scope>
    <source>
        <strain evidence="12 13">ML27</strain>
    </source>
</reference>
<evidence type="ECO:0000256" key="10">
    <source>
        <dbReference type="ARBA" id="ARBA00047890"/>
    </source>
</evidence>
<evidence type="ECO:0000256" key="2">
    <source>
        <dbReference type="ARBA" id="ARBA00022598"/>
    </source>
</evidence>
<dbReference type="Gene3D" id="3.40.50.620">
    <property type="entry name" value="HUPs"/>
    <property type="match status" value="1"/>
</dbReference>
<organism evidence="12 13">
    <name type="scientific">Ostreibacterium oceani</name>
    <dbReference type="NCBI Taxonomy" id="2654998"/>
    <lineage>
        <taxon>Bacteria</taxon>
        <taxon>Pseudomonadati</taxon>
        <taxon>Pseudomonadota</taxon>
        <taxon>Gammaproteobacteria</taxon>
        <taxon>Cardiobacteriales</taxon>
        <taxon>Ostreibacteriaceae</taxon>
        <taxon>Ostreibacterium</taxon>
    </lineage>
</organism>
<accession>A0A6N7EUY9</accession>
<comment type="cofactor">
    <cofactor evidence="11">
        <name>Zn(2+)</name>
        <dbReference type="ChEBI" id="CHEBI:29105"/>
    </cofactor>
    <text evidence="11">Binds 1 zinc ion per subunit.</text>
</comment>
<dbReference type="InterPro" id="IPR018317">
    <property type="entry name" value="QueC"/>
</dbReference>
<keyword evidence="4 11" id="KW-0547">Nucleotide-binding</keyword>
<dbReference type="GO" id="GO:0008270">
    <property type="term" value="F:zinc ion binding"/>
    <property type="evidence" value="ECO:0007669"/>
    <property type="project" value="UniProtKB-UniRule"/>
</dbReference>
<dbReference type="Proteomes" id="UP000471298">
    <property type="component" value="Unassembled WGS sequence"/>
</dbReference>
<evidence type="ECO:0000313" key="13">
    <source>
        <dbReference type="Proteomes" id="UP000471298"/>
    </source>
</evidence>
<dbReference type="AlphaFoldDB" id="A0A6N7EUY9"/>
<dbReference type="CDD" id="cd01995">
    <property type="entry name" value="QueC-like"/>
    <property type="match status" value="1"/>
</dbReference>
<feature type="binding site" evidence="11">
    <location>
        <begin position="8"/>
        <end position="18"/>
    </location>
    <ligand>
        <name>ATP</name>
        <dbReference type="ChEBI" id="CHEBI:30616"/>
    </ligand>
</feature>
<dbReference type="GO" id="GO:0005524">
    <property type="term" value="F:ATP binding"/>
    <property type="evidence" value="ECO:0007669"/>
    <property type="project" value="UniProtKB-UniRule"/>
</dbReference>
<proteinExistence type="inferred from homology"/>
<comment type="function">
    <text evidence="11">Catalyzes the ATP-dependent conversion of 7-carboxy-7-deazaguanine (CDG) to 7-cyano-7-deazaguanine (preQ(0)).</text>
</comment>
<keyword evidence="2 11" id="KW-0436">Ligase</keyword>
<dbReference type="FunCoup" id="A0A6N7EUY9">
    <property type="interactions" value="151"/>
</dbReference>
<feature type="binding site" evidence="11">
    <location>
        <position position="204"/>
    </location>
    <ligand>
        <name>Zn(2+)</name>
        <dbReference type="ChEBI" id="CHEBI:29105"/>
    </ligand>
</feature>
<evidence type="ECO:0000256" key="5">
    <source>
        <dbReference type="ARBA" id="ARBA00022785"/>
    </source>
</evidence>